<organism evidence="3 4">
    <name type="scientific">Ananas comosus</name>
    <name type="common">Pineapple</name>
    <name type="synonym">Ananas ananas</name>
    <dbReference type="NCBI Taxonomy" id="4615"/>
    <lineage>
        <taxon>Eukaryota</taxon>
        <taxon>Viridiplantae</taxon>
        <taxon>Streptophyta</taxon>
        <taxon>Embryophyta</taxon>
        <taxon>Tracheophyta</taxon>
        <taxon>Spermatophyta</taxon>
        <taxon>Magnoliopsida</taxon>
        <taxon>Liliopsida</taxon>
        <taxon>Poales</taxon>
        <taxon>Bromeliaceae</taxon>
        <taxon>Bromelioideae</taxon>
        <taxon>Ananas</taxon>
    </lineage>
</organism>
<dbReference type="PANTHER" id="PTHR44259">
    <property type="entry name" value="OS07G0183000 PROTEIN-RELATED"/>
    <property type="match status" value="1"/>
</dbReference>
<dbReference type="InterPro" id="IPR050942">
    <property type="entry name" value="F-box_BR-signaling"/>
</dbReference>
<evidence type="ECO:0000313" key="3">
    <source>
        <dbReference type="Proteomes" id="UP000515123"/>
    </source>
</evidence>
<name>A0A6P5EF01_ANACO</name>
<feature type="domain" description="KIB1-4 beta-propeller" evidence="2">
    <location>
        <begin position="99"/>
        <end position="395"/>
    </location>
</feature>
<evidence type="ECO:0000259" key="2">
    <source>
        <dbReference type="Pfam" id="PF03478"/>
    </source>
</evidence>
<reference evidence="3" key="1">
    <citation type="journal article" date="2015" name="Nat. Genet.">
        <title>The pineapple genome and the evolution of CAM photosynthesis.</title>
        <authorList>
            <person name="Ming R."/>
            <person name="VanBuren R."/>
            <person name="Wai C.M."/>
            <person name="Tang H."/>
            <person name="Schatz M.C."/>
            <person name="Bowers J.E."/>
            <person name="Lyons E."/>
            <person name="Wang M.L."/>
            <person name="Chen J."/>
            <person name="Biggers E."/>
            <person name="Zhang J."/>
            <person name="Huang L."/>
            <person name="Zhang L."/>
            <person name="Miao W."/>
            <person name="Zhang J."/>
            <person name="Ye Z."/>
            <person name="Miao C."/>
            <person name="Lin Z."/>
            <person name="Wang H."/>
            <person name="Zhou H."/>
            <person name="Yim W.C."/>
            <person name="Priest H.D."/>
            <person name="Zheng C."/>
            <person name="Woodhouse M."/>
            <person name="Edger P.P."/>
            <person name="Guyot R."/>
            <person name="Guo H.B."/>
            <person name="Guo H."/>
            <person name="Zheng G."/>
            <person name="Singh R."/>
            <person name="Sharma A."/>
            <person name="Min X."/>
            <person name="Zheng Y."/>
            <person name="Lee H."/>
            <person name="Gurtowski J."/>
            <person name="Sedlazeck F.J."/>
            <person name="Harkess A."/>
            <person name="McKain M.R."/>
            <person name="Liao Z."/>
            <person name="Fang J."/>
            <person name="Liu J."/>
            <person name="Zhang X."/>
            <person name="Zhang Q."/>
            <person name="Hu W."/>
            <person name="Qin Y."/>
            <person name="Wang K."/>
            <person name="Chen L.Y."/>
            <person name="Shirley N."/>
            <person name="Lin Y.R."/>
            <person name="Liu L.Y."/>
            <person name="Hernandez A.G."/>
            <person name="Wright C.L."/>
            <person name="Bulone V."/>
            <person name="Tuskan G.A."/>
            <person name="Heath K."/>
            <person name="Zee F."/>
            <person name="Moore P.H."/>
            <person name="Sunkar R."/>
            <person name="Leebens-Mack J.H."/>
            <person name="Mockler T."/>
            <person name="Bennetzen J.L."/>
            <person name="Freeling M."/>
            <person name="Sankoff D."/>
            <person name="Paterson A.H."/>
            <person name="Zhu X."/>
            <person name="Yang X."/>
            <person name="Smith J.A."/>
            <person name="Cushman J.C."/>
            <person name="Paull R.E."/>
            <person name="Yu Q."/>
        </authorList>
    </citation>
    <scope>NUCLEOTIDE SEQUENCE [LARGE SCALE GENOMIC DNA]</scope>
    <source>
        <strain evidence="3">cv. F153</strain>
    </source>
</reference>
<feature type="region of interest" description="Disordered" evidence="1">
    <location>
        <begin position="1"/>
        <end position="22"/>
    </location>
</feature>
<dbReference type="GeneID" id="109703780"/>
<dbReference type="Proteomes" id="UP000515123">
    <property type="component" value="Unplaced"/>
</dbReference>
<evidence type="ECO:0000313" key="4">
    <source>
        <dbReference type="RefSeq" id="XP_020080085.1"/>
    </source>
</evidence>
<reference evidence="4" key="2">
    <citation type="submission" date="2025-08" db="UniProtKB">
        <authorList>
            <consortium name="RefSeq"/>
        </authorList>
    </citation>
    <scope>IDENTIFICATION</scope>
    <source>
        <tissue evidence="4">Leaf</tissue>
    </source>
</reference>
<dbReference type="RefSeq" id="XP_020080085.1">
    <property type="nucleotide sequence ID" value="XM_020224496.1"/>
</dbReference>
<accession>A0A6P5EF01</accession>
<evidence type="ECO:0000256" key="1">
    <source>
        <dbReference type="SAM" id="MobiDB-lite"/>
    </source>
</evidence>
<dbReference type="Pfam" id="PF03478">
    <property type="entry name" value="Beta-prop_KIB1-4"/>
    <property type="match status" value="1"/>
</dbReference>
<dbReference type="AlphaFoldDB" id="A0A6P5EF01"/>
<protein>
    <submittedName>
        <fullName evidence="4">Uncharacterized protein LOC109703780</fullName>
    </submittedName>
</protein>
<dbReference type="InterPro" id="IPR005174">
    <property type="entry name" value="KIB1-4_b-propeller"/>
</dbReference>
<dbReference type="OrthoDB" id="1263126at2759"/>
<gene>
    <name evidence="4" type="primary">LOC109703780</name>
</gene>
<keyword evidence="3" id="KW-1185">Reference proteome</keyword>
<sequence length="437" mass="48108">MASAGDAVSLSTSTMSDAGDDEGDNVIAPANWPSIPWDLLALILSRLPCSVHYLRAVIACKQWAATSLPFPHHLPVQPPVALFSEFSSTGPYYNPATGIYRHFRGPHHDSYCFGTSHGWLLLLSPNSTVYTVNPVTYECIGFPPLFNAPANMLRFNTATYPSYHVIPDTPGDQEVPGAVPLMVRRRDLIRLSVLSSDPAKELNFAVLIVLNHIANKYLYCRKGVDAAWVPITLPLADFHCSDLAPTRNKKIYAVDRKKMAMLAFDLSDPARNINVSSYTITGVPQPPSPDATFLVESADGSLLLVNKILEVHVTPYNAVLVVFRLDLSAPPPQARALPVADIGAGHALFVSEGGSACVDVSAYPRAFRPNHVYFFRPFHSYEAGQAFEAETIGIFSLEKGELAADSRTLLRGWPYPLLGKVRWFFFNLTFREYIAID</sequence>
<proteinExistence type="predicted"/>